<evidence type="ECO:0000313" key="2">
    <source>
        <dbReference type="EMBL" id="MPM88185.1"/>
    </source>
</evidence>
<accession>A0A645DG35</accession>
<sequence length="68" mass="7815">MENVAGEKTLIFRISELCQIINACRSNGRNPNQYYDELEILLECYEQSKAKEPSDEDADSKFLLASLR</sequence>
<comment type="caution">
    <text evidence="2">The sequence shown here is derived from an EMBL/GenBank/DDBJ whole genome shotgun (WGS) entry which is preliminary data.</text>
</comment>
<evidence type="ECO:0000256" key="1">
    <source>
        <dbReference type="SAM" id="MobiDB-lite"/>
    </source>
</evidence>
<gene>
    <name evidence="2" type="ORF">SDC9_135286</name>
</gene>
<dbReference type="AlphaFoldDB" id="A0A645DG35"/>
<organism evidence="2">
    <name type="scientific">bioreactor metagenome</name>
    <dbReference type="NCBI Taxonomy" id="1076179"/>
    <lineage>
        <taxon>unclassified sequences</taxon>
        <taxon>metagenomes</taxon>
        <taxon>ecological metagenomes</taxon>
    </lineage>
</organism>
<dbReference type="EMBL" id="VSSQ01035852">
    <property type="protein sequence ID" value="MPM88185.1"/>
    <property type="molecule type" value="Genomic_DNA"/>
</dbReference>
<reference evidence="2" key="1">
    <citation type="submission" date="2019-08" db="EMBL/GenBank/DDBJ databases">
        <authorList>
            <person name="Kucharzyk K."/>
            <person name="Murdoch R.W."/>
            <person name="Higgins S."/>
            <person name="Loffler F."/>
        </authorList>
    </citation>
    <scope>NUCLEOTIDE SEQUENCE</scope>
</reference>
<feature type="region of interest" description="Disordered" evidence="1">
    <location>
        <begin position="49"/>
        <end position="68"/>
    </location>
</feature>
<name>A0A645DG35_9ZZZZ</name>
<protein>
    <submittedName>
        <fullName evidence="2">Uncharacterized protein</fullName>
    </submittedName>
</protein>
<proteinExistence type="predicted"/>